<name>A0A386H3G1_9CLOT</name>
<protein>
    <submittedName>
        <fullName evidence="1">Uncharacterized protein</fullName>
    </submittedName>
</protein>
<organism evidence="1 2">
    <name type="scientific">Clostridium fermenticellae</name>
    <dbReference type="NCBI Taxonomy" id="2068654"/>
    <lineage>
        <taxon>Bacteria</taxon>
        <taxon>Bacillati</taxon>
        <taxon>Bacillota</taxon>
        <taxon>Clostridia</taxon>
        <taxon>Eubacteriales</taxon>
        <taxon>Clostridiaceae</taxon>
        <taxon>Clostridium</taxon>
    </lineage>
</organism>
<dbReference type="EMBL" id="CP032416">
    <property type="protein sequence ID" value="AYD40261.1"/>
    <property type="molecule type" value="Genomic_DNA"/>
</dbReference>
<dbReference type="AlphaFoldDB" id="A0A386H3G1"/>
<sequence length="100" mass="11546">MIAFKKIWDDICEITSNNSINENENVKIIENFNSGFVIQDNADVHFLTKDDFVDFWCNISCVDSASKDDLLSNSKSKYIYEIMKNLPYICEHDGIIKIAE</sequence>
<reference evidence="1 2" key="1">
    <citation type="journal article" date="2019" name="Int. J. Syst. Evol. Microbiol.">
        <title>Clostridium fermenticellae sp. nov., isolated from the mud in a fermentation cellar for the production of the Chinese liquor, baijiu.</title>
        <authorList>
            <person name="Xu P.X."/>
            <person name="Chai L.J."/>
            <person name="Qiu T."/>
            <person name="Zhang X.J."/>
            <person name="Lu Z.M."/>
            <person name="Xiao C."/>
            <person name="Wang S.T."/>
            <person name="Shen C.H."/>
            <person name="Shi J.S."/>
            <person name="Xu Z.H."/>
        </authorList>
    </citation>
    <scope>NUCLEOTIDE SEQUENCE [LARGE SCALE GENOMIC DNA]</scope>
    <source>
        <strain evidence="1 2">JN500901</strain>
    </source>
</reference>
<evidence type="ECO:0000313" key="1">
    <source>
        <dbReference type="EMBL" id="AYD40261.1"/>
    </source>
</evidence>
<gene>
    <name evidence="1" type="ORF">D4Z93_06900</name>
</gene>
<dbReference type="KEGG" id="cfer:D4Z93_06900"/>
<dbReference type="Proteomes" id="UP000266301">
    <property type="component" value="Chromosome"/>
</dbReference>
<evidence type="ECO:0000313" key="2">
    <source>
        <dbReference type="Proteomes" id="UP000266301"/>
    </source>
</evidence>
<keyword evidence="2" id="KW-1185">Reference proteome</keyword>
<dbReference type="RefSeq" id="WP_119971724.1">
    <property type="nucleotide sequence ID" value="NZ_CP032416.1"/>
</dbReference>
<accession>A0A386H3G1</accession>
<proteinExistence type="predicted"/>